<accession>A0A016V6X4</accession>
<dbReference type="EMBL" id="JARK01001352">
    <property type="protein sequence ID" value="EYC22767.1"/>
    <property type="molecule type" value="Genomic_DNA"/>
</dbReference>
<protein>
    <submittedName>
        <fullName evidence="1">Uncharacterized protein</fullName>
    </submittedName>
</protein>
<dbReference type="AlphaFoldDB" id="A0A016V6X4"/>
<evidence type="ECO:0000313" key="2">
    <source>
        <dbReference type="Proteomes" id="UP000024635"/>
    </source>
</evidence>
<keyword evidence="2" id="KW-1185">Reference proteome</keyword>
<dbReference type="Proteomes" id="UP000024635">
    <property type="component" value="Unassembled WGS sequence"/>
</dbReference>
<proteinExistence type="predicted"/>
<evidence type="ECO:0000313" key="1">
    <source>
        <dbReference type="EMBL" id="EYC22767.1"/>
    </source>
</evidence>
<name>A0A016V6X4_9BILA</name>
<reference evidence="2" key="1">
    <citation type="journal article" date="2015" name="Nat. Genet.">
        <title>The genome and transcriptome of the zoonotic hookworm Ancylostoma ceylanicum identify infection-specific gene families.</title>
        <authorList>
            <person name="Schwarz E.M."/>
            <person name="Hu Y."/>
            <person name="Antoshechkin I."/>
            <person name="Miller M.M."/>
            <person name="Sternberg P.W."/>
            <person name="Aroian R.V."/>
        </authorList>
    </citation>
    <scope>NUCLEOTIDE SEQUENCE</scope>
    <source>
        <strain evidence="2">HY135</strain>
    </source>
</reference>
<sequence length="77" mass="8169">MQGKSFTIATSRTAAPQHLRGAVKATRSIRSARPHRRVIAARQSMGVAIVIDVPGTSPALASLLRQKTVCAYATSHS</sequence>
<gene>
    <name evidence="1" type="primary">Acey_s0016.g2933</name>
    <name evidence="1" type="ORF">Y032_0016g2933</name>
</gene>
<comment type="caution">
    <text evidence="1">The sequence shown here is derived from an EMBL/GenBank/DDBJ whole genome shotgun (WGS) entry which is preliminary data.</text>
</comment>
<organism evidence="1 2">
    <name type="scientific">Ancylostoma ceylanicum</name>
    <dbReference type="NCBI Taxonomy" id="53326"/>
    <lineage>
        <taxon>Eukaryota</taxon>
        <taxon>Metazoa</taxon>
        <taxon>Ecdysozoa</taxon>
        <taxon>Nematoda</taxon>
        <taxon>Chromadorea</taxon>
        <taxon>Rhabditida</taxon>
        <taxon>Rhabditina</taxon>
        <taxon>Rhabditomorpha</taxon>
        <taxon>Strongyloidea</taxon>
        <taxon>Ancylostomatidae</taxon>
        <taxon>Ancylostomatinae</taxon>
        <taxon>Ancylostoma</taxon>
    </lineage>
</organism>